<feature type="domain" description="Circularly permuted ATP-grasp type 2" evidence="1">
    <location>
        <begin position="83"/>
        <end position="459"/>
    </location>
</feature>
<dbReference type="InterPro" id="IPR051680">
    <property type="entry name" value="ATP-dep_Glu-Cys_Ligase-2"/>
</dbReference>
<dbReference type="EMBL" id="CP063845">
    <property type="protein sequence ID" value="UFP96788.1"/>
    <property type="molecule type" value="Genomic_DNA"/>
</dbReference>
<dbReference type="Gene3D" id="3.40.50.11290">
    <property type="match status" value="1"/>
</dbReference>
<organism evidence="2 3">
    <name type="scientific">Gloeobacter morelensis MG652769</name>
    <dbReference type="NCBI Taxonomy" id="2781736"/>
    <lineage>
        <taxon>Bacteria</taxon>
        <taxon>Bacillati</taxon>
        <taxon>Cyanobacteriota</taxon>
        <taxon>Cyanophyceae</taxon>
        <taxon>Gloeobacterales</taxon>
        <taxon>Gloeobacteraceae</taxon>
        <taxon>Gloeobacter</taxon>
        <taxon>Gloeobacter morelensis</taxon>
    </lineage>
</organism>
<dbReference type="SUPFAM" id="SSF56059">
    <property type="entry name" value="Glutathione synthetase ATP-binding domain-like"/>
    <property type="match status" value="1"/>
</dbReference>
<reference evidence="2 3" key="1">
    <citation type="journal article" date="2021" name="Genome Biol. Evol.">
        <title>Complete Genome Sequencing of a Novel Gloeobacter Species from a Waterfall Cave in Mexico.</title>
        <authorList>
            <person name="Saw J.H."/>
            <person name="Cardona T."/>
            <person name="Montejano G."/>
        </authorList>
    </citation>
    <scope>NUCLEOTIDE SEQUENCE [LARGE SCALE GENOMIC DNA]</scope>
    <source>
        <strain evidence="2">MG652769</strain>
    </source>
</reference>
<dbReference type="PIRSF" id="PIRSF005522">
    <property type="entry name" value="UCP005522"/>
    <property type="match status" value="1"/>
</dbReference>
<protein>
    <submittedName>
        <fullName evidence="2">Circularly permuted type 2 ATP-grasp protein</fullName>
    </submittedName>
</protein>
<dbReference type="Proteomes" id="UP001054846">
    <property type="component" value="Chromosome"/>
</dbReference>
<accession>A0ABY3PSS4</accession>
<dbReference type="Pfam" id="PF14403">
    <property type="entry name" value="CP_ATPgrasp_2"/>
    <property type="match status" value="1"/>
</dbReference>
<proteinExistence type="predicted"/>
<evidence type="ECO:0000259" key="1">
    <source>
        <dbReference type="Pfam" id="PF14403"/>
    </source>
</evidence>
<dbReference type="PANTHER" id="PTHR34595:SF7">
    <property type="entry name" value="SLL1039 PROTEIN"/>
    <property type="match status" value="1"/>
</dbReference>
<keyword evidence="3" id="KW-1185">Reference proteome</keyword>
<dbReference type="Gene3D" id="3.30.1490.270">
    <property type="match status" value="1"/>
</dbReference>
<dbReference type="RefSeq" id="WP_230844119.1">
    <property type="nucleotide sequence ID" value="NZ_CP063845.1"/>
</dbReference>
<dbReference type="InterPro" id="IPR016450">
    <property type="entry name" value="UCP005522"/>
</dbReference>
<evidence type="ECO:0000313" key="3">
    <source>
        <dbReference type="Proteomes" id="UP001054846"/>
    </source>
</evidence>
<dbReference type="PANTHER" id="PTHR34595">
    <property type="entry name" value="BLR5612 PROTEIN"/>
    <property type="match status" value="1"/>
</dbReference>
<name>A0ABY3PSS4_9CYAN</name>
<sequence>MPESATMLQQYVPGDFYDEMFSEPGVPREHYKVVAEFLDRFGPVELANRARQARIAFLTRGITFAVYGSDEGTEKIFPFDLIPRIIPHDEWQVLERGLKQRLLALNLFLKDLYNGQKILLDKVVPRHLVESANQFRPQFMGMKVPKDAYVQICGTDLIRDRDGEYRVLEDNLRVPSGVSYVLENRRIMKQVFPLIFANYPVRPVLDYPLRLLQTLRGVSPRPDPAVVVLTPGVYNSAYFEHAFLALQMGAELVEGRDLVVENDRVFAKTVNGLQPVDVIYRRIDDDYLDPEVFRKDSVLGVPGLMRAYRAGNVVLANTVGTGVADDKVIYKFVPEIIRYYLGEEAILKNVETYLAEDASECSYILEHMEELVVKEADNSGGYGMLIGPKATQAEVEEFRSRVRAHPRNYLAQPVVNFSRHPTYSEDNHNLYGCHIDLRPYILNNGEDIWVLPGGLTRVALRPGSLVVNSSQGGGSKDTWVLGES</sequence>
<gene>
    <name evidence="2" type="ORF">ISF26_11505</name>
</gene>
<dbReference type="InterPro" id="IPR025841">
    <property type="entry name" value="CP_ATPgrasp_2"/>
</dbReference>
<evidence type="ECO:0000313" key="2">
    <source>
        <dbReference type="EMBL" id="UFP96788.1"/>
    </source>
</evidence>